<keyword evidence="1" id="KW-1133">Transmembrane helix</keyword>
<organism evidence="3 4">
    <name type="scientific">Cuscuta campestris</name>
    <dbReference type="NCBI Taxonomy" id="132261"/>
    <lineage>
        <taxon>Eukaryota</taxon>
        <taxon>Viridiplantae</taxon>
        <taxon>Streptophyta</taxon>
        <taxon>Embryophyta</taxon>
        <taxon>Tracheophyta</taxon>
        <taxon>Spermatophyta</taxon>
        <taxon>Magnoliopsida</taxon>
        <taxon>eudicotyledons</taxon>
        <taxon>Gunneridae</taxon>
        <taxon>Pentapetalae</taxon>
        <taxon>asterids</taxon>
        <taxon>lamiids</taxon>
        <taxon>Solanales</taxon>
        <taxon>Convolvulaceae</taxon>
        <taxon>Cuscuteae</taxon>
        <taxon>Cuscuta</taxon>
        <taxon>Cuscuta subgen. Grammica</taxon>
        <taxon>Cuscuta sect. Cleistogrammica</taxon>
    </lineage>
</organism>
<dbReference type="AlphaFoldDB" id="A0A484NMP9"/>
<protein>
    <recommendedName>
        <fullName evidence="5">S-protein homolog</fullName>
    </recommendedName>
</protein>
<evidence type="ECO:0000256" key="2">
    <source>
        <dbReference type="SAM" id="SignalP"/>
    </source>
</evidence>
<name>A0A484NMP9_9ASTE</name>
<feature type="signal peptide" evidence="2">
    <location>
        <begin position="1"/>
        <end position="25"/>
    </location>
</feature>
<gene>
    <name evidence="3" type="ORF">CCAM_LOCUS42850</name>
</gene>
<reference evidence="3 4" key="1">
    <citation type="submission" date="2018-04" db="EMBL/GenBank/DDBJ databases">
        <authorList>
            <person name="Vogel A."/>
        </authorList>
    </citation>
    <scope>NUCLEOTIDE SEQUENCE [LARGE SCALE GENOMIC DNA]</scope>
</reference>
<dbReference type="PANTHER" id="PTHR35630">
    <property type="entry name" value="LEGUMINOSIN GROUP486 SECRETED PEPTIDE"/>
    <property type="match status" value="1"/>
</dbReference>
<dbReference type="EMBL" id="OOIL02006729">
    <property type="protein sequence ID" value="VFR01075.1"/>
    <property type="molecule type" value="Genomic_DNA"/>
</dbReference>
<accession>A0A484NMP9</accession>
<keyword evidence="4" id="KW-1185">Reference proteome</keyword>
<dbReference type="PANTHER" id="PTHR35630:SF1">
    <property type="entry name" value="LEGUMINOSIN GROUP486 SECRETED PEPTIDE"/>
    <property type="match status" value="1"/>
</dbReference>
<feature type="transmembrane region" description="Helical" evidence="1">
    <location>
        <begin position="104"/>
        <end position="123"/>
    </location>
</feature>
<feature type="chain" id="PRO_5019826340" description="S-protein homolog" evidence="2">
    <location>
        <begin position="26"/>
        <end position="243"/>
    </location>
</feature>
<proteinExistence type="predicted"/>
<evidence type="ECO:0000256" key="1">
    <source>
        <dbReference type="SAM" id="Phobius"/>
    </source>
</evidence>
<sequence length="243" mass="26460">MGVANKPHAMVAVLALALALSGTSASGQSATVEIYNDYGKHVSLDCLNGGIGELDQGQSYSFEVDNGKIKDGNAYLCEVDDGPANYIQARGFDGARDKDHLKKLNSLMVVMMLALMALALSGANARASSSRLSSGLAAPVIEFDNDYGNQVTLECGLSSRIKDVELALGQSYSIKVNVKNKHMDDYDCTLSDDSNSVYVEGQAYDALRDKGRMNMYWKVDTVGLYRSYDKLHWVLEEKWSSVD</sequence>
<keyword evidence="1" id="KW-0472">Membrane</keyword>
<dbReference type="Proteomes" id="UP000595140">
    <property type="component" value="Unassembled WGS sequence"/>
</dbReference>
<evidence type="ECO:0000313" key="4">
    <source>
        <dbReference type="Proteomes" id="UP000595140"/>
    </source>
</evidence>
<evidence type="ECO:0008006" key="5">
    <source>
        <dbReference type="Google" id="ProtNLM"/>
    </source>
</evidence>
<keyword evidence="1" id="KW-0812">Transmembrane</keyword>
<evidence type="ECO:0000313" key="3">
    <source>
        <dbReference type="EMBL" id="VFR01075.1"/>
    </source>
</evidence>
<keyword evidence="2" id="KW-0732">Signal</keyword>